<keyword evidence="6" id="KW-0547">Nucleotide-binding</keyword>
<dbReference type="CDD" id="cd18012">
    <property type="entry name" value="DEXQc_arch_SWI2_SNF2"/>
    <property type="match status" value="1"/>
</dbReference>
<feature type="region of interest" description="Disordered" evidence="3">
    <location>
        <begin position="112"/>
        <end position="135"/>
    </location>
</feature>
<evidence type="ECO:0000259" key="4">
    <source>
        <dbReference type="PROSITE" id="PS50966"/>
    </source>
</evidence>
<keyword evidence="1" id="KW-0378">Hydrolase</keyword>
<dbReference type="InterPro" id="IPR027417">
    <property type="entry name" value="P-loop_NTPase"/>
</dbReference>
<dbReference type="InterPro" id="IPR007527">
    <property type="entry name" value="Znf_SWIM"/>
</dbReference>
<dbReference type="InterPro" id="IPR014001">
    <property type="entry name" value="Helicase_ATP-bd"/>
</dbReference>
<sequence length="1379" mass="151115">MPSHPASSANASLQQELTWEHLQELGGPELLKRARRFLGREAVQVWPPSRDCLRGTVSDGLGPLLNVALGVDPVADELVLSCECDAYWNEGVCVHAIAVGLAWLRSAAPHEQRRAPPALPRRPASPRREKDSARPSLPVATQAWLVEHHVERARTVPAVVLAPWVTGAVARRALPLLRKATVVDVLEGGPKLRRLKGGQQDVLAEAAWRWVRDEAERVSRGRAHEASAKPLPPPTDDRLAPLREALIRARARIREQAEPRSLSPAPTVQLQEQPLRLLVKEPELAAWRPTHPPVGGEDEGHVELDPRALMEGRPGVSCPCSPRTAEASCVHALTAVDAALVFLALPKRASRAARLAELLFEAPGRELLSALEVSLLGRAVREEAPAAGDFVTFRLEPEPRRGWRLRPYLHHPSKKGGLTQGHAVSWYDRDKALRLLTDPDERQAWSLLDTEQRMAMNGVYPGNGIASGAPYTLMLQALRSLARSRRLRLADVPDVPVQVREAPLGFALEQEGQALRLRPAVDGRPVAAEAMTPPPEGPHASQPWLLVEPGGPSITLVSVPRGAVPLLESLERHGAYVSAHQRDALLGHLSALEEAFPVTVPPALEPRPVEASPGLLVRLRAVEDSALEVSLLVRPLPEAPPQPVGEGAPVVRGQRGKERVKVQRDLDAERTEADALLARLSLPAGMYQFTRDTAEDALQLLEALEPLAGPEVRVEWAEQPWTVSRPETSNVRVQVLREHDWFGAKGGVELDGARVELAVLLEAVRRRQRYVPLGKGRWMRLTEALREQLTPLADVAHPGRKGLEVSAAAAPVLDTLEKAGARVQAPPDWLQLARRIRAAHARSVRVPRSLKAELRDYQREGFTWLTRLASWGAGACLADDMGLGKTVQALALLLSRAADGPALVVAPTSLRGNWVRETARFAPSLRVHVWQDADRQSLPSVLGPRDLLIISYGLLARDAAKLADVTFATLVVDEAQAVKNPDTARARALRTVKAGARVALTGTPVENRLSELWSLYHLLFPGLLGGRESFHARFAVPIERDRSADARASLARLVRPFLLRRTKDQVARELPPRVDTVVPVTLSEAEQRLYDDVRLAALARLGEGTPDGAQRFEMLAALTRLRLAACHPRLVDPDSGLSSSKLERVLERVDELLAEGGRALVFSQFVRHLALVREALDARGIAFQYLDGRTPRRSGRPAWRPSSEGRARSSSSRSRRAAPGSTSPAPTTSFTWTHGGTPRWRTRPRTGPTASGRRAPSPCPGSCRKGPSRRPSWPSTRRSGTWRTACCRRRTGPPRCLQSNCWACCALVESGRIEPTWNRVRCRPFPGAAVVPPQEQGCSVRRCRGSPVWPSWVRPRPGPRPSPSPPPSRSRAPTSRPAR</sequence>
<keyword evidence="2" id="KW-0479">Metal-binding</keyword>
<dbReference type="SMART" id="SM00487">
    <property type="entry name" value="DEXDc"/>
    <property type="match status" value="1"/>
</dbReference>
<feature type="region of interest" description="Disordered" evidence="3">
    <location>
        <begin position="1190"/>
        <end position="1279"/>
    </location>
</feature>
<feature type="domain" description="Helicase ATP-binding" evidence="5">
    <location>
        <begin position="866"/>
        <end position="1022"/>
    </location>
</feature>
<keyword evidence="2" id="KW-0862">Zinc</keyword>
<reference evidence="7" key="1">
    <citation type="submission" date="2018-09" db="EMBL/GenBank/DDBJ databases">
        <authorList>
            <person name="Livingstone P.G."/>
            <person name="Whitworth D.E."/>
        </authorList>
    </citation>
    <scope>NUCLEOTIDE SEQUENCE [LARGE SCALE GENOMIC DNA]</scope>
    <source>
        <strain evidence="7">AB047A</strain>
    </source>
</reference>
<feature type="compositionally biased region" description="Low complexity" evidence="3">
    <location>
        <begin position="1269"/>
        <end position="1279"/>
    </location>
</feature>
<organism evidence="6 7">
    <name type="scientific">Corallococcus interemptor</name>
    <dbReference type="NCBI Taxonomy" id="2316720"/>
    <lineage>
        <taxon>Bacteria</taxon>
        <taxon>Pseudomonadati</taxon>
        <taxon>Myxococcota</taxon>
        <taxon>Myxococcia</taxon>
        <taxon>Myxococcales</taxon>
        <taxon>Cystobacterineae</taxon>
        <taxon>Myxococcaceae</taxon>
        <taxon>Corallococcus</taxon>
    </lineage>
</organism>
<feature type="region of interest" description="Disordered" evidence="3">
    <location>
        <begin position="1346"/>
        <end position="1379"/>
    </location>
</feature>
<proteinExistence type="predicted"/>
<dbReference type="PANTHER" id="PTHR10799">
    <property type="entry name" value="SNF2/RAD54 HELICASE FAMILY"/>
    <property type="match status" value="1"/>
</dbReference>
<feature type="compositionally biased region" description="Low complexity" evidence="3">
    <location>
        <begin position="1346"/>
        <end position="1355"/>
    </location>
</feature>
<keyword evidence="6" id="KW-0067">ATP-binding</keyword>
<feature type="compositionally biased region" description="Pro residues" evidence="3">
    <location>
        <begin position="1356"/>
        <end position="1368"/>
    </location>
</feature>
<gene>
    <name evidence="6" type="ORF">D7X96_31040</name>
</gene>
<dbReference type="GO" id="GO:0016787">
    <property type="term" value="F:hydrolase activity"/>
    <property type="evidence" value="ECO:0007669"/>
    <property type="project" value="UniProtKB-KW"/>
</dbReference>
<dbReference type="GO" id="GO:0008270">
    <property type="term" value="F:zinc ion binding"/>
    <property type="evidence" value="ECO:0007669"/>
    <property type="project" value="UniProtKB-KW"/>
</dbReference>
<keyword evidence="2" id="KW-0863">Zinc-finger</keyword>
<dbReference type="GO" id="GO:0005524">
    <property type="term" value="F:ATP binding"/>
    <property type="evidence" value="ECO:0007669"/>
    <property type="project" value="InterPro"/>
</dbReference>
<evidence type="ECO:0000313" key="6">
    <source>
        <dbReference type="EMBL" id="RKH61754.1"/>
    </source>
</evidence>
<dbReference type="Gene3D" id="3.40.50.300">
    <property type="entry name" value="P-loop containing nucleotide triphosphate hydrolases"/>
    <property type="match status" value="1"/>
</dbReference>
<dbReference type="CDD" id="cd18793">
    <property type="entry name" value="SF2_C_SNF"/>
    <property type="match status" value="1"/>
</dbReference>
<accession>A0A3A8QEV0</accession>
<feature type="compositionally biased region" description="Low complexity" evidence="3">
    <location>
        <begin position="1369"/>
        <end position="1379"/>
    </location>
</feature>
<feature type="compositionally biased region" description="Low complexity" evidence="3">
    <location>
        <begin position="1200"/>
        <end position="1249"/>
    </location>
</feature>
<dbReference type="Proteomes" id="UP000282656">
    <property type="component" value="Unassembled WGS sequence"/>
</dbReference>
<dbReference type="InterPro" id="IPR000330">
    <property type="entry name" value="SNF2_N"/>
</dbReference>
<dbReference type="InterPro" id="IPR038718">
    <property type="entry name" value="SNF2-like_sf"/>
</dbReference>
<comment type="caution">
    <text evidence="6">The sequence shown here is derived from an EMBL/GenBank/DDBJ whole genome shotgun (WGS) entry which is preliminary data.</text>
</comment>
<evidence type="ECO:0000256" key="3">
    <source>
        <dbReference type="SAM" id="MobiDB-lite"/>
    </source>
</evidence>
<keyword evidence="6" id="KW-0347">Helicase</keyword>
<evidence type="ECO:0000259" key="5">
    <source>
        <dbReference type="PROSITE" id="PS51192"/>
    </source>
</evidence>
<dbReference type="PROSITE" id="PS51192">
    <property type="entry name" value="HELICASE_ATP_BIND_1"/>
    <property type="match status" value="1"/>
</dbReference>
<evidence type="ECO:0000256" key="2">
    <source>
        <dbReference type="PROSITE-ProRule" id="PRU00325"/>
    </source>
</evidence>
<dbReference type="EMBL" id="RAWM01000123">
    <property type="protein sequence ID" value="RKH61754.1"/>
    <property type="molecule type" value="Genomic_DNA"/>
</dbReference>
<feature type="domain" description="SWIM-type" evidence="4">
    <location>
        <begin position="67"/>
        <end position="104"/>
    </location>
</feature>
<evidence type="ECO:0000256" key="1">
    <source>
        <dbReference type="ARBA" id="ARBA00022801"/>
    </source>
</evidence>
<dbReference type="PROSITE" id="PS50966">
    <property type="entry name" value="ZF_SWIM"/>
    <property type="match status" value="1"/>
</dbReference>
<dbReference type="GO" id="GO:0004386">
    <property type="term" value="F:helicase activity"/>
    <property type="evidence" value="ECO:0007669"/>
    <property type="project" value="UniProtKB-KW"/>
</dbReference>
<dbReference type="Pfam" id="PF00176">
    <property type="entry name" value="SNF2-rel_dom"/>
    <property type="match status" value="1"/>
</dbReference>
<dbReference type="Gene3D" id="3.40.50.10810">
    <property type="entry name" value="Tandem AAA-ATPase domain"/>
    <property type="match status" value="1"/>
</dbReference>
<dbReference type="SUPFAM" id="SSF52540">
    <property type="entry name" value="P-loop containing nucleoside triphosphate hydrolases"/>
    <property type="match status" value="2"/>
</dbReference>
<protein>
    <submittedName>
        <fullName evidence="6">DEAD/DEAH box helicase</fullName>
    </submittedName>
</protein>
<evidence type="ECO:0000313" key="7">
    <source>
        <dbReference type="Proteomes" id="UP000282656"/>
    </source>
</evidence>
<name>A0A3A8QEV0_9BACT</name>
<keyword evidence="7" id="KW-1185">Reference proteome</keyword>
<dbReference type="InterPro" id="IPR049730">
    <property type="entry name" value="SNF2/RAD54-like_C"/>
</dbReference>
<feature type="region of interest" description="Disordered" evidence="3">
    <location>
        <begin position="219"/>
        <end position="238"/>
    </location>
</feature>